<evidence type="ECO:0000256" key="1">
    <source>
        <dbReference type="SAM" id="Phobius"/>
    </source>
</evidence>
<keyword evidence="1" id="KW-0812">Transmembrane</keyword>
<name>A0A6C0K909_9ZZZZ</name>
<reference evidence="2" key="1">
    <citation type="journal article" date="2020" name="Nature">
        <title>Giant virus diversity and host interactions through global metagenomics.</title>
        <authorList>
            <person name="Schulz F."/>
            <person name="Roux S."/>
            <person name="Paez-Espino D."/>
            <person name="Jungbluth S."/>
            <person name="Walsh D.A."/>
            <person name="Denef V.J."/>
            <person name="McMahon K.D."/>
            <person name="Konstantinidis K.T."/>
            <person name="Eloe-Fadrosh E.A."/>
            <person name="Kyrpides N.C."/>
            <person name="Woyke T."/>
        </authorList>
    </citation>
    <scope>NUCLEOTIDE SEQUENCE</scope>
    <source>
        <strain evidence="2">GVMAG-S-1101172-89</strain>
    </source>
</reference>
<accession>A0A6C0K909</accession>
<feature type="transmembrane region" description="Helical" evidence="1">
    <location>
        <begin position="50"/>
        <end position="83"/>
    </location>
</feature>
<keyword evidence="1" id="KW-1133">Transmembrane helix</keyword>
<dbReference type="AlphaFoldDB" id="A0A6C0K909"/>
<keyword evidence="1" id="KW-0472">Membrane</keyword>
<sequence>MKKFSEHLPKTLDGYIKLLFIVILFGWNLVEGAVYENAYPLAMIHVYPLAIWRIMLLVLIVLASDWSAHVTLLLIYMVFFYIMDLEVTIEKWSLADLQKK</sequence>
<feature type="transmembrane region" description="Helical" evidence="1">
    <location>
        <begin position="12"/>
        <end position="30"/>
    </location>
</feature>
<protein>
    <submittedName>
        <fullName evidence="2">Uncharacterized protein</fullName>
    </submittedName>
</protein>
<evidence type="ECO:0000313" key="2">
    <source>
        <dbReference type="EMBL" id="QHU12624.1"/>
    </source>
</evidence>
<proteinExistence type="predicted"/>
<organism evidence="2">
    <name type="scientific">viral metagenome</name>
    <dbReference type="NCBI Taxonomy" id="1070528"/>
    <lineage>
        <taxon>unclassified sequences</taxon>
        <taxon>metagenomes</taxon>
        <taxon>organismal metagenomes</taxon>
    </lineage>
</organism>
<dbReference type="EMBL" id="MN740808">
    <property type="protein sequence ID" value="QHU12624.1"/>
    <property type="molecule type" value="Genomic_DNA"/>
</dbReference>